<dbReference type="SUPFAM" id="SSF75169">
    <property type="entry name" value="DsrEFH-like"/>
    <property type="match status" value="1"/>
</dbReference>
<evidence type="ECO:0000256" key="2">
    <source>
        <dbReference type="ARBA" id="ARBA00007067"/>
    </source>
</evidence>
<dbReference type="PANTHER" id="PTHR34874:SF3">
    <property type="entry name" value="SULFURTRANSFERASE TUSD"/>
    <property type="match status" value="1"/>
</dbReference>
<keyword evidence="3" id="KW-0963">Cytoplasm</keyword>
<evidence type="ECO:0000313" key="6">
    <source>
        <dbReference type="Proteomes" id="UP000773469"/>
    </source>
</evidence>
<comment type="caution">
    <text evidence="5">The sequence shown here is derived from an EMBL/GenBank/DDBJ whole genome shotgun (WGS) entry which is preliminary data.</text>
</comment>
<comment type="similarity">
    <text evidence="2">Belongs to the DsrE/TusD family.</text>
</comment>
<dbReference type="Pfam" id="PF02635">
    <property type="entry name" value="DsrE"/>
    <property type="match status" value="1"/>
</dbReference>
<protein>
    <submittedName>
        <fullName evidence="5">Sulfurtransferase TusD</fullName>
    </submittedName>
</protein>
<evidence type="ECO:0000256" key="1">
    <source>
        <dbReference type="ARBA" id="ARBA00004496"/>
    </source>
</evidence>
<dbReference type="PANTHER" id="PTHR34874">
    <property type="entry name" value="PROTEIN YCHN"/>
    <property type="match status" value="1"/>
</dbReference>
<dbReference type="InterPro" id="IPR017463">
    <property type="entry name" value="Sulphur_relay_TusD/DsrE"/>
</dbReference>
<dbReference type="NCBIfam" id="NF001237">
    <property type="entry name" value="PRK00207.1"/>
    <property type="match status" value="1"/>
</dbReference>
<comment type="subcellular location">
    <subcellularLocation>
        <location evidence="1">Cytoplasm</location>
    </subcellularLocation>
</comment>
<organism evidence="5 6">
    <name type="scientific">Shewanella colwelliana</name>
    <name type="common">Alteromonas colwelliana</name>
    <dbReference type="NCBI Taxonomy" id="23"/>
    <lineage>
        <taxon>Bacteria</taxon>
        <taxon>Pseudomonadati</taxon>
        <taxon>Pseudomonadota</taxon>
        <taxon>Gammaproteobacteria</taxon>
        <taxon>Alteromonadales</taxon>
        <taxon>Shewanellaceae</taxon>
        <taxon>Shewanella</taxon>
    </lineage>
</organism>
<evidence type="ECO:0000256" key="4">
    <source>
        <dbReference type="ARBA" id="ARBA00022679"/>
    </source>
</evidence>
<dbReference type="NCBIfam" id="TIGR03012">
    <property type="entry name" value="sulf_tusD_dsrE"/>
    <property type="match status" value="1"/>
</dbReference>
<gene>
    <name evidence="5" type="primary">tusD</name>
    <name evidence="5" type="ORF">TUM3794_28430</name>
</gene>
<evidence type="ECO:0000256" key="3">
    <source>
        <dbReference type="ARBA" id="ARBA00022490"/>
    </source>
</evidence>
<keyword evidence="4" id="KW-0808">Transferase</keyword>
<dbReference type="InterPro" id="IPR003787">
    <property type="entry name" value="Sulphur_relay_DsrE/F-like"/>
</dbReference>
<name>A0ABQ4P6T4_SHECO</name>
<accession>A0ABQ4P6T4</accession>
<dbReference type="Proteomes" id="UP000773469">
    <property type="component" value="Unassembled WGS sequence"/>
</dbReference>
<proteinExistence type="inferred from homology"/>
<sequence length="138" mass="15330">MPQFLFRQSMSKILIQVNQPAYGKSSSYHALCYAKAAVAEGHQIVRVFFYQDGVLSTNSLNSPASDEYHLTQAWQAFAQTHHIPLINCVSAALRRGVLSPVEAKENRVAQWNLLPPFEMGGLGELVTGIEHADRVISF</sequence>
<dbReference type="EMBL" id="BPEU01000021">
    <property type="protein sequence ID" value="GIU43240.1"/>
    <property type="molecule type" value="Genomic_DNA"/>
</dbReference>
<reference evidence="5 6" key="1">
    <citation type="submission" date="2021-05" db="EMBL/GenBank/DDBJ databases">
        <title>Molecular characterization for Shewanella algae harboring chromosomal blaOXA-55-like strains isolated from clinical and environment sample.</title>
        <authorList>
            <person name="Ohama Y."/>
            <person name="Aoki K."/>
            <person name="Harada S."/>
            <person name="Moriya K."/>
            <person name="Ishii Y."/>
            <person name="Tateda K."/>
        </authorList>
    </citation>
    <scope>NUCLEOTIDE SEQUENCE [LARGE SCALE GENOMIC DNA]</scope>
    <source>
        <strain evidence="5 6">MBTL60-118</strain>
    </source>
</reference>
<dbReference type="InterPro" id="IPR027396">
    <property type="entry name" value="DsrEFH-like"/>
</dbReference>
<keyword evidence="6" id="KW-1185">Reference proteome</keyword>
<evidence type="ECO:0000313" key="5">
    <source>
        <dbReference type="EMBL" id="GIU43240.1"/>
    </source>
</evidence>
<dbReference type="Gene3D" id="3.40.1260.10">
    <property type="entry name" value="DsrEFH-like"/>
    <property type="match status" value="1"/>
</dbReference>